<dbReference type="AlphaFoldDB" id="A0A2Z4FIU7"/>
<reference evidence="1 2" key="1">
    <citation type="submission" date="2018-06" db="EMBL/GenBank/DDBJ databases">
        <title>Lujinxingia sediminis gen. nov. sp. nov., a new facultative anaerobic member of the class Deltaproteobacteria, and proposal of Lujinxingaceae fam. nov.</title>
        <authorList>
            <person name="Guo L.-Y."/>
            <person name="Li C.-M."/>
            <person name="Wang S."/>
            <person name="Du Z.-J."/>
        </authorList>
    </citation>
    <scope>NUCLEOTIDE SEQUENCE [LARGE SCALE GENOMIC DNA]</scope>
    <source>
        <strain evidence="1 2">FA350</strain>
    </source>
</reference>
<dbReference type="InterPro" id="IPR003609">
    <property type="entry name" value="Pan_app"/>
</dbReference>
<protein>
    <submittedName>
        <fullName evidence="1">Uncharacterized protein</fullName>
    </submittedName>
</protein>
<keyword evidence="2" id="KW-1185">Reference proteome</keyword>
<gene>
    <name evidence="1" type="ORF">DN745_06295</name>
</gene>
<dbReference type="Gene3D" id="3.50.4.10">
    <property type="entry name" value="Hepatocyte Growth Factor"/>
    <property type="match status" value="2"/>
</dbReference>
<proteinExistence type="predicted"/>
<evidence type="ECO:0000313" key="2">
    <source>
        <dbReference type="Proteomes" id="UP000249799"/>
    </source>
</evidence>
<dbReference type="Proteomes" id="UP000249799">
    <property type="component" value="Chromosome"/>
</dbReference>
<dbReference type="KEGG" id="bsed:DN745_06295"/>
<sequence>MKIFSKCNALPRHKAHPRAPKLGALGLGIVALCFAAGCQSGGYSEITTGENTAPQRANTPRPIKQITYDPAPAANENEAALEGGVCRPGSTFRTITGEAAQPEACREICRNLMDCMAFTFMSSPTEATRCELKHSVPEAMVGPESDPKGCVSWVNPRASARIAQLEAQRFELRSQRPGENLREFEMDQADPAMCQKACDNLRDCQAFTYTRPGYDGEQARCALKTEVRAPVADQDCCISGLK</sequence>
<dbReference type="EMBL" id="CP030032">
    <property type="protein sequence ID" value="AWV88971.1"/>
    <property type="molecule type" value="Genomic_DNA"/>
</dbReference>
<evidence type="ECO:0000313" key="1">
    <source>
        <dbReference type="EMBL" id="AWV88971.1"/>
    </source>
</evidence>
<dbReference type="Pfam" id="PF14295">
    <property type="entry name" value="PAN_4"/>
    <property type="match status" value="2"/>
</dbReference>
<dbReference type="OrthoDB" id="5526397at2"/>
<accession>A0A2Z4FIU7</accession>
<name>A0A2Z4FIU7_9DELT</name>
<organism evidence="1 2">
    <name type="scientific">Bradymonas sediminis</name>
    <dbReference type="NCBI Taxonomy" id="1548548"/>
    <lineage>
        <taxon>Bacteria</taxon>
        <taxon>Deltaproteobacteria</taxon>
        <taxon>Bradymonadales</taxon>
        <taxon>Bradymonadaceae</taxon>
        <taxon>Bradymonas</taxon>
    </lineage>
</organism>
<dbReference type="RefSeq" id="WP_111333085.1">
    <property type="nucleotide sequence ID" value="NZ_CP030032.1"/>
</dbReference>